<dbReference type="AlphaFoldDB" id="A0A1U8Q3U3"/>
<dbReference type="GeneID" id="109114772"/>
<dbReference type="PROSITE" id="PS50966">
    <property type="entry name" value="ZF_SWIM"/>
    <property type="match status" value="1"/>
</dbReference>
<gene>
    <name evidence="5" type="primary">LOC109114772</name>
</gene>
<keyword evidence="2" id="KW-0862">Zinc</keyword>
<dbReference type="RefSeq" id="XP_019053484.1">
    <property type="nucleotide sequence ID" value="XM_019197939.1"/>
</dbReference>
<proteinExistence type="inferred from homology"/>
<evidence type="ECO:0000259" key="3">
    <source>
        <dbReference type="PROSITE" id="PS50966"/>
    </source>
</evidence>
<evidence type="ECO:0000313" key="5">
    <source>
        <dbReference type="RefSeq" id="XP_019053484.1"/>
    </source>
</evidence>
<dbReference type="GO" id="GO:0008270">
    <property type="term" value="F:zinc ion binding"/>
    <property type="evidence" value="ECO:0007669"/>
    <property type="project" value="UniProtKB-UniRule"/>
</dbReference>
<dbReference type="InterPro" id="IPR031052">
    <property type="entry name" value="FHY3/FAR1"/>
</dbReference>
<dbReference type="GO" id="GO:0006355">
    <property type="term" value="P:regulation of DNA-templated transcription"/>
    <property type="evidence" value="ECO:0007669"/>
    <property type="project" value="UniProtKB-UniRule"/>
</dbReference>
<dbReference type="KEGG" id="nnu:109114772"/>
<dbReference type="PANTHER" id="PTHR31669">
    <property type="entry name" value="PROTEIN FAR1-RELATED SEQUENCE 10-RELATED"/>
    <property type="match status" value="1"/>
</dbReference>
<keyword evidence="2" id="KW-0479">Metal-binding</keyword>
<feature type="domain" description="SWIM-type" evidence="3">
    <location>
        <begin position="198"/>
        <end position="234"/>
    </location>
</feature>
<comment type="similarity">
    <text evidence="2">Belongs to the FHY3/FAR1 family.</text>
</comment>
<name>A0A1U8Q3U3_NELNU</name>
<dbReference type="InParanoid" id="A0A1U8Q3U3"/>
<keyword evidence="1 2" id="KW-0863">Zinc-finger</keyword>
<keyword evidence="4" id="KW-1185">Reference proteome</keyword>
<keyword evidence="2" id="KW-0539">Nucleus</keyword>
<evidence type="ECO:0000256" key="1">
    <source>
        <dbReference type="PROSITE-ProRule" id="PRU00325"/>
    </source>
</evidence>
<comment type="function">
    <text evidence="2">Putative transcription activator involved in regulating light control of development.</text>
</comment>
<dbReference type="OMA" id="ANEMIHC"/>
<comment type="subcellular location">
    <subcellularLocation>
        <location evidence="2">Nucleus</location>
    </subcellularLocation>
</comment>
<evidence type="ECO:0000313" key="4">
    <source>
        <dbReference type="Proteomes" id="UP000189703"/>
    </source>
</evidence>
<evidence type="ECO:0000256" key="2">
    <source>
        <dbReference type="RuleBase" id="RU367018"/>
    </source>
</evidence>
<dbReference type="PANTHER" id="PTHR31669:SF299">
    <property type="entry name" value="PROTEIN FAR1-RELATED SEQUENCE"/>
    <property type="match status" value="1"/>
</dbReference>
<dbReference type="Proteomes" id="UP000189703">
    <property type="component" value="Unplaced"/>
</dbReference>
<dbReference type="OrthoDB" id="1894539at2759"/>
<reference evidence="5" key="1">
    <citation type="submission" date="2025-08" db="UniProtKB">
        <authorList>
            <consortium name="RefSeq"/>
        </authorList>
    </citation>
    <scope>IDENTIFICATION</scope>
</reference>
<dbReference type="InterPro" id="IPR007527">
    <property type="entry name" value="Znf_SWIM"/>
</dbReference>
<dbReference type="GO" id="GO:0005634">
    <property type="term" value="C:nucleus"/>
    <property type="evidence" value="ECO:0007669"/>
    <property type="project" value="UniProtKB-SubCell"/>
</dbReference>
<protein>
    <recommendedName>
        <fullName evidence="2">Protein FAR1-RELATED SEQUENCE</fullName>
    </recommendedName>
</protein>
<accession>A0A1U8Q3U3</accession>
<organism evidence="4 5">
    <name type="scientific">Nelumbo nucifera</name>
    <name type="common">Sacred lotus</name>
    <dbReference type="NCBI Taxonomy" id="4432"/>
    <lineage>
        <taxon>Eukaryota</taxon>
        <taxon>Viridiplantae</taxon>
        <taxon>Streptophyta</taxon>
        <taxon>Embryophyta</taxon>
        <taxon>Tracheophyta</taxon>
        <taxon>Spermatophyta</taxon>
        <taxon>Magnoliopsida</taxon>
        <taxon>Proteales</taxon>
        <taxon>Nelumbonaceae</taxon>
        <taxon>Nelumbo</taxon>
    </lineage>
</organism>
<sequence length="246" mass="29088">MEKGEACGILQYFEYKQLQDPSFVYAIQLDQAKLVTNLFWAAAQMIVDYAHFGDMNAAKHLSGVFEKFKSFSQDFRGCVYDYDDVDEFENAWKNMINKYTLQENEWLQRLFLRHFERVVSDRRYEELKAEFAATQSIPFIATNMAILDFASRVYTPPIFSMFQYEVLQQLNYKIEEDCVVFEITTKYTVGLYGVNRRYKVTFDSSNNSVNCSYKNFKFVGFLCKHALKILDYRRVKVLPSCHVLRR</sequence>